<feature type="compositionally biased region" description="Basic residues" evidence="1">
    <location>
        <begin position="515"/>
        <end position="529"/>
    </location>
</feature>
<dbReference type="EMBL" id="LWDG02000087">
    <property type="protein sequence ID" value="KAE8269594.1"/>
    <property type="molecule type" value="Genomic_DNA"/>
</dbReference>
<dbReference type="GO" id="GO:0000124">
    <property type="term" value="C:SAGA complex"/>
    <property type="evidence" value="ECO:0007669"/>
    <property type="project" value="InterPro"/>
</dbReference>
<dbReference type="AlphaFoldDB" id="A0A8X7T5U4"/>
<feature type="compositionally biased region" description="Basic residues" evidence="1">
    <location>
        <begin position="391"/>
        <end position="403"/>
    </location>
</feature>
<feature type="compositionally biased region" description="Pro residues" evidence="1">
    <location>
        <begin position="631"/>
        <end position="640"/>
    </location>
</feature>
<feature type="compositionally biased region" description="Basic and acidic residues" evidence="1">
    <location>
        <begin position="404"/>
        <end position="430"/>
    </location>
</feature>
<accession>A0A8X7T5U4</accession>
<dbReference type="Proteomes" id="UP000078113">
    <property type="component" value="Unassembled WGS sequence"/>
</dbReference>
<comment type="caution">
    <text evidence="3">The sequence shown here is derived from an EMBL/GenBank/DDBJ whole genome shotgun (WGS) entry which is preliminary data.</text>
</comment>
<evidence type="ECO:0000259" key="2">
    <source>
        <dbReference type="Pfam" id="PF12090"/>
    </source>
</evidence>
<feature type="compositionally biased region" description="Low complexity" evidence="1">
    <location>
        <begin position="836"/>
        <end position="873"/>
    </location>
</feature>
<reference evidence="3" key="2">
    <citation type="journal article" date="2019" name="IMA Fungus">
        <title>Genome sequencing and comparison of five Tilletia species to identify candidate genes for the detection of regulated species infecting wheat.</title>
        <authorList>
            <person name="Nguyen H.D.T."/>
            <person name="Sultana T."/>
            <person name="Kesanakurti P."/>
            <person name="Hambleton S."/>
        </authorList>
    </citation>
    <scope>NUCLEOTIDE SEQUENCE</scope>
    <source>
        <strain evidence="3">DAOMC 236422</strain>
    </source>
</reference>
<proteinExistence type="predicted"/>
<dbReference type="GO" id="GO:0003712">
    <property type="term" value="F:transcription coregulator activity"/>
    <property type="evidence" value="ECO:0007669"/>
    <property type="project" value="InterPro"/>
</dbReference>
<feature type="compositionally biased region" description="Low complexity" evidence="1">
    <location>
        <begin position="530"/>
        <end position="550"/>
    </location>
</feature>
<keyword evidence="4" id="KW-1185">Reference proteome</keyword>
<feature type="region of interest" description="Disordered" evidence="1">
    <location>
        <begin position="300"/>
        <end position="596"/>
    </location>
</feature>
<dbReference type="PANTHER" id="PTHR13526:SF8">
    <property type="entry name" value="TRANSCRIPTION FACTOR SPT20 HOMOLOG"/>
    <property type="match status" value="1"/>
</dbReference>
<evidence type="ECO:0000313" key="3">
    <source>
        <dbReference type="EMBL" id="KAE8269594.1"/>
    </source>
</evidence>
<reference evidence="3" key="1">
    <citation type="submission" date="2016-04" db="EMBL/GenBank/DDBJ databases">
        <authorList>
            <person name="Nguyen H.D."/>
            <person name="Samba Siva P."/>
            <person name="Cullis J."/>
            <person name="Levesque C.A."/>
            <person name="Hambleton S."/>
        </authorList>
    </citation>
    <scope>NUCLEOTIDE SEQUENCE</scope>
    <source>
        <strain evidence="3">DAOMC 236422</strain>
    </source>
</reference>
<dbReference type="InterPro" id="IPR046468">
    <property type="entry name" value="Spt20-like_SEP"/>
</dbReference>
<evidence type="ECO:0000313" key="4">
    <source>
        <dbReference type="Proteomes" id="UP000078113"/>
    </source>
</evidence>
<feature type="compositionally biased region" description="Basic residues" evidence="1">
    <location>
        <begin position="431"/>
        <end position="440"/>
    </location>
</feature>
<name>A0A8X7T5U4_9BASI</name>
<sequence>MFSSGAMQAPNGFAPMMPSGSNGSSEMAAVAGPSSSSNSASVLAAVNAAAANRLAISDGELLLRYHDAPPSLVLHLHPQHFRFDKQHTIFSYDSPAKEILNCVRDGRLPADLLDLLSSSSVRFYEGCLIVEVLDHRRTTQGNSSASAATASSRLTSARAPIYGFQALSESSGPESSSGPSRCKLVLRQNDESRWRDLKMLDEMTGGVWHDEDALQIEAKLVNLTAPPLCLSTDPQVGRISNTSIRTAAQKHKLFEPLADSLPFHRSTKRRRLGTDVDEERRVQARARRLKVMLLMQDGYKTVPAAGPNPESSGSSSSFSRLDFALQSREKRRPLTYDKTGRPIRGRPPVPKLGPTDDGASKANGDTANGTPIVAPANGTGEEKSTATPSTAKKKTYSKKKKSQKEKEKEEEERKAAEAASKAKEDTDGKGKGTKSKKKGKTKAEKKAEELEKEKERQREEEREREKEKEKEKAKLAKGKGGKPAKGKAAQAAAATKDEPDSDDAPLAETAAVGKGKGKAKAATTKKKKPTANGVAPSPAPSAVEASTPVATPAASGSALPNGSAKGKKNAGSAAKRKKSENGSVIAPSPAPSHAVASSPVISNFGFNSADSNAILSAQMGLTPAPSNGMVPGPPGAPMMPMPGGMQVQQGQPIQSQLPPSQNSTPQMQPTQPHPNPSGPPTLTMQQRQHLLILQQMKAQAQAQGVPFNAQASMQQLLASMQAQQQQQVAASQAQAVSAAGSMSGGMPGFGGPGQGFPMNLGPMPPGPYNNGMNMNPLANQQFMMQQQQAQQAQQQASPQRSGPGPGGPGPGGMHGISSPMNGMAMLPNGVGFNPSAQMQNQMMMAIQQRLQQAQQQQHQQQQQQQGQQQRWPQ</sequence>
<feature type="compositionally biased region" description="Basic residues" evidence="1">
    <location>
        <begin position="475"/>
        <end position="485"/>
    </location>
</feature>
<feature type="compositionally biased region" description="Basic and acidic residues" evidence="1">
    <location>
        <begin position="441"/>
        <end position="474"/>
    </location>
</feature>
<gene>
    <name evidence="3" type="ORF">A4X09_0g2748</name>
</gene>
<dbReference type="GO" id="GO:0006357">
    <property type="term" value="P:regulation of transcription by RNA polymerase II"/>
    <property type="evidence" value="ECO:0007669"/>
    <property type="project" value="TreeGrafter"/>
</dbReference>
<feature type="region of interest" description="Disordered" evidence="1">
    <location>
        <begin position="1"/>
        <end position="31"/>
    </location>
</feature>
<feature type="compositionally biased region" description="Low complexity" evidence="1">
    <location>
        <begin position="561"/>
        <end position="573"/>
    </location>
</feature>
<feature type="compositionally biased region" description="Low complexity" evidence="1">
    <location>
        <begin position="641"/>
        <end position="661"/>
    </location>
</feature>
<organism evidence="3 4">
    <name type="scientific">Tilletia walkeri</name>
    <dbReference type="NCBI Taxonomy" id="117179"/>
    <lineage>
        <taxon>Eukaryota</taxon>
        <taxon>Fungi</taxon>
        <taxon>Dikarya</taxon>
        <taxon>Basidiomycota</taxon>
        <taxon>Ustilaginomycotina</taxon>
        <taxon>Exobasidiomycetes</taxon>
        <taxon>Tilletiales</taxon>
        <taxon>Tilletiaceae</taxon>
        <taxon>Tilletia</taxon>
    </lineage>
</organism>
<feature type="region of interest" description="Disordered" evidence="1">
    <location>
        <begin position="783"/>
        <end position="873"/>
    </location>
</feature>
<feature type="region of interest" description="Disordered" evidence="1">
    <location>
        <begin position="624"/>
        <end position="683"/>
    </location>
</feature>
<dbReference type="InterPro" id="IPR021950">
    <property type="entry name" value="Spt20"/>
</dbReference>
<dbReference type="Pfam" id="PF12090">
    <property type="entry name" value="Spt20_SEP"/>
    <property type="match status" value="1"/>
</dbReference>
<feature type="domain" description="Spt20-like SEP" evidence="2">
    <location>
        <begin position="67"/>
        <end position="241"/>
    </location>
</feature>
<feature type="compositionally biased region" description="Low complexity" evidence="1">
    <location>
        <begin position="583"/>
        <end position="596"/>
    </location>
</feature>
<evidence type="ECO:0000256" key="1">
    <source>
        <dbReference type="SAM" id="MobiDB-lite"/>
    </source>
</evidence>
<dbReference type="PANTHER" id="PTHR13526">
    <property type="entry name" value="TRANSCRIPTION FACTOR SPT20 HOMOLOG"/>
    <property type="match status" value="1"/>
</dbReference>
<protein>
    <recommendedName>
        <fullName evidence="2">Spt20-like SEP domain-containing protein</fullName>
    </recommendedName>
</protein>
<feature type="compositionally biased region" description="Low complexity" evidence="1">
    <location>
        <begin position="783"/>
        <end position="802"/>
    </location>
</feature>